<keyword evidence="2" id="KW-0547">Nucleotide-binding</keyword>
<dbReference type="SUPFAM" id="SSF55277">
    <property type="entry name" value="GYF domain"/>
    <property type="match status" value="1"/>
</dbReference>
<dbReference type="Pfam" id="PF26026">
    <property type="entry name" value="RNA_hel_CTD"/>
    <property type="match status" value="1"/>
</dbReference>
<dbReference type="InterPro" id="IPR003169">
    <property type="entry name" value="GYF"/>
</dbReference>
<evidence type="ECO:0000259" key="4">
    <source>
        <dbReference type="PROSITE" id="PS50829"/>
    </source>
</evidence>
<sequence>MKHLLSCSKFGMEPMRSWVLPLHGALPPEQQRQVFQRAPQGVTKVVCCTNVAETSITVDDVGFVVDSGRMKEMRYDPLRRMSSLEDCFVTKANARQRRGRAGRIAPGVAVHLFTRYRHDSLMDSYQKPEVQRVPLEQLILRIVATIGKNAGGKGISTKIVCLRLIEPPAKSAVERSVADLVEMEALCAEGGAQRLTALGEHLASLPVDARIGKLILLGAAFGPDALDKSLTVAAALSCGRSVFYAPLEKREEANMAQRNFAMKICSPGMESDHLAVLQAYMEWERAGDKYNFCQENFLGFRTMQGISQLKQQLLTILSSAGFAQKGLTVQNVQALGARSRSDGVRLALACEADARTASAPLMAALLFASLFPRIISVTPKTPTEQSKKGGKKQKQGGNKDEPGCTLSVRQAGSTVPIAIHPSSVNAKAKTFASPYIVYGELVQTSRLFAREVTPVHPLAMLLFGSNLGAEEATQHGQAVLTIAGWIRFCVTKDCQALMISVRAQLDQLLQQKIEQPDLDIGLPGGLLQAVAQMLSEPPVEMENDDSPHVQLPMKKKAKGNDSSALVPGRQSSASSTSGAAPPRAQVAAIYWQYRWRSVESGETFGPFDGATMSAWQLDNLFTQNPADARLCSASGTALEEAWQSADEANFLPETGGLADLWAKNSKKQCSYIAPGGF</sequence>
<evidence type="ECO:0000256" key="3">
    <source>
        <dbReference type="SAM" id="MobiDB-lite"/>
    </source>
</evidence>
<dbReference type="AlphaFoldDB" id="A0A813D8G6"/>
<proteinExistence type="predicted"/>
<dbReference type="Proteomes" id="UP000654075">
    <property type="component" value="Unassembled WGS sequence"/>
</dbReference>
<dbReference type="SUPFAM" id="SSF52540">
    <property type="entry name" value="P-loop containing nucleoside triphosphate hydrolases"/>
    <property type="match status" value="1"/>
</dbReference>
<dbReference type="PANTHER" id="PTHR18934">
    <property type="entry name" value="ATP-DEPENDENT RNA HELICASE"/>
    <property type="match status" value="1"/>
</dbReference>
<dbReference type="GO" id="GO:0003723">
    <property type="term" value="F:RNA binding"/>
    <property type="evidence" value="ECO:0007669"/>
    <property type="project" value="TreeGrafter"/>
</dbReference>
<evidence type="ECO:0000313" key="7">
    <source>
        <dbReference type="Proteomes" id="UP000654075"/>
    </source>
</evidence>
<dbReference type="EMBL" id="CAJNNV010000220">
    <property type="protein sequence ID" value="CAE8581862.1"/>
    <property type="molecule type" value="Genomic_DNA"/>
</dbReference>
<dbReference type="InterPro" id="IPR011709">
    <property type="entry name" value="DEAD-box_helicase_OB_fold"/>
</dbReference>
<evidence type="ECO:0000256" key="1">
    <source>
        <dbReference type="ARBA" id="ARBA00022801"/>
    </source>
</evidence>
<evidence type="ECO:0000313" key="6">
    <source>
        <dbReference type="EMBL" id="CAE8581862.1"/>
    </source>
</evidence>
<dbReference type="CDD" id="cd18791">
    <property type="entry name" value="SF2_C_RHA"/>
    <property type="match status" value="1"/>
</dbReference>
<dbReference type="Pfam" id="PF07717">
    <property type="entry name" value="OB_NTP_bind"/>
    <property type="match status" value="1"/>
</dbReference>
<dbReference type="Gene3D" id="3.30.1490.40">
    <property type="match status" value="1"/>
</dbReference>
<dbReference type="Pfam" id="PF00271">
    <property type="entry name" value="Helicase_C"/>
    <property type="match status" value="1"/>
</dbReference>
<feature type="compositionally biased region" description="Low complexity" evidence="3">
    <location>
        <begin position="571"/>
        <end position="580"/>
    </location>
</feature>
<comment type="caution">
    <text evidence="6">The sequence shown here is derived from an EMBL/GenBank/DDBJ whole genome shotgun (WGS) entry which is preliminary data.</text>
</comment>
<dbReference type="InterPro" id="IPR001650">
    <property type="entry name" value="Helicase_C-like"/>
</dbReference>
<dbReference type="InterPro" id="IPR027417">
    <property type="entry name" value="P-loop_NTPase"/>
</dbReference>
<dbReference type="SMART" id="SM00847">
    <property type="entry name" value="HA2"/>
    <property type="match status" value="1"/>
</dbReference>
<dbReference type="SMART" id="SM00490">
    <property type="entry name" value="HELICc"/>
    <property type="match status" value="1"/>
</dbReference>
<reference evidence="6" key="1">
    <citation type="submission" date="2021-02" db="EMBL/GenBank/DDBJ databases">
        <authorList>
            <person name="Dougan E. K."/>
            <person name="Rhodes N."/>
            <person name="Thang M."/>
            <person name="Chan C."/>
        </authorList>
    </citation>
    <scope>NUCLEOTIDE SEQUENCE</scope>
</reference>
<evidence type="ECO:0000256" key="2">
    <source>
        <dbReference type="ARBA" id="ARBA00022806"/>
    </source>
</evidence>
<feature type="domain" description="Helicase C-terminal" evidence="5">
    <location>
        <begin position="1"/>
        <end position="146"/>
    </location>
</feature>
<feature type="region of interest" description="Disordered" evidence="3">
    <location>
        <begin position="380"/>
        <end position="405"/>
    </location>
</feature>
<name>A0A813D8G6_POLGL</name>
<dbReference type="GO" id="GO:0004386">
    <property type="term" value="F:helicase activity"/>
    <property type="evidence" value="ECO:0007669"/>
    <property type="project" value="TreeGrafter"/>
</dbReference>
<gene>
    <name evidence="6" type="ORF">PGLA1383_LOCUS871</name>
</gene>
<organism evidence="6 7">
    <name type="scientific">Polarella glacialis</name>
    <name type="common">Dinoflagellate</name>
    <dbReference type="NCBI Taxonomy" id="89957"/>
    <lineage>
        <taxon>Eukaryota</taxon>
        <taxon>Sar</taxon>
        <taxon>Alveolata</taxon>
        <taxon>Dinophyceae</taxon>
        <taxon>Suessiales</taxon>
        <taxon>Suessiaceae</taxon>
        <taxon>Polarella</taxon>
    </lineage>
</organism>
<keyword evidence="7" id="KW-1185">Reference proteome</keyword>
<evidence type="ECO:0008006" key="8">
    <source>
        <dbReference type="Google" id="ProtNLM"/>
    </source>
</evidence>
<dbReference type="Gene3D" id="1.20.120.1080">
    <property type="match status" value="1"/>
</dbReference>
<dbReference type="InterPro" id="IPR007502">
    <property type="entry name" value="Helicase-assoc_dom"/>
</dbReference>
<keyword evidence="1" id="KW-0378">Hydrolase</keyword>
<dbReference type="PANTHER" id="PTHR18934:SF145">
    <property type="entry name" value="ATP-DEPENDENT RNA HELICASE DHX57-RELATED"/>
    <property type="match status" value="1"/>
</dbReference>
<dbReference type="OrthoDB" id="5600252at2759"/>
<protein>
    <recommendedName>
        <fullName evidence="8">RNA helicase</fullName>
    </recommendedName>
</protein>
<feature type="domain" description="GYF" evidence="4">
    <location>
        <begin position="588"/>
        <end position="639"/>
    </location>
</feature>
<dbReference type="PROSITE" id="PS50829">
    <property type="entry name" value="GYF"/>
    <property type="match status" value="1"/>
</dbReference>
<dbReference type="Pfam" id="PF21010">
    <property type="entry name" value="HA2_C"/>
    <property type="match status" value="1"/>
</dbReference>
<keyword evidence="2" id="KW-0347">Helicase</keyword>
<dbReference type="Gene3D" id="3.40.50.300">
    <property type="entry name" value="P-loop containing nucleotide triphosphate hydrolases"/>
    <property type="match status" value="1"/>
</dbReference>
<dbReference type="PROSITE" id="PS51194">
    <property type="entry name" value="HELICASE_CTER"/>
    <property type="match status" value="1"/>
</dbReference>
<feature type="region of interest" description="Disordered" evidence="3">
    <location>
        <begin position="538"/>
        <end position="580"/>
    </location>
</feature>
<dbReference type="InterPro" id="IPR059023">
    <property type="entry name" value="RNA_hel_CTD"/>
</dbReference>
<accession>A0A813D8G6</accession>
<dbReference type="InterPro" id="IPR035445">
    <property type="entry name" value="GYF-like_dom_sf"/>
</dbReference>
<evidence type="ECO:0000259" key="5">
    <source>
        <dbReference type="PROSITE" id="PS51194"/>
    </source>
</evidence>
<keyword evidence="2" id="KW-0067">ATP-binding</keyword>